<dbReference type="Proteomes" id="UP000789860">
    <property type="component" value="Unassembled WGS sequence"/>
</dbReference>
<reference evidence="1" key="1">
    <citation type="submission" date="2021-06" db="EMBL/GenBank/DDBJ databases">
        <authorList>
            <person name="Kallberg Y."/>
            <person name="Tangrot J."/>
            <person name="Rosling A."/>
        </authorList>
    </citation>
    <scope>NUCLEOTIDE SEQUENCE</scope>
    <source>
        <strain evidence="1">AU212A</strain>
    </source>
</reference>
<accession>A0ACA9M7D3</accession>
<organism evidence="1 2">
    <name type="scientific">Scutellospora calospora</name>
    <dbReference type="NCBI Taxonomy" id="85575"/>
    <lineage>
        <taxon>Eukaryota</taxon>
        <taxon>Fungi</taxon>
        <taxon>Fungi incertae sedis</taxon>
        <taxon>Mucoromycota</taxon>
        <taxon>Glomeromycotina</taxon>
        <taxon>Glomeromycetes</taxon>
        <taxon>Diversisporales</taxon>
        <taxon>Gigasporaceae</taxon>
        <taxon>Scutellospora</taxon>
    </lineage>
</organism>
<name>A0ACA9M7D3_9GLOM</name>
<gene>
    <name evidence="1" type="ORF">SCALOS_LOCUS5976</name>
</gene>
<comment type="caution">
    <text evidence="1">The sequence shown here is derived from an EMBL/GenBank/DDBJ whole genome shotgun (WGS) entry which is preliminary data.</text>
</comment>
<keyword evidence="2" id="KW-1185">Reference proteome</keyword>
<proteinExistence type="predicted"/>
<sequence length="108" mass="11819">HTVAQGRCDILTTGRSDSDSGWVGDDIPTLRPEFPTCIACNDQAMGRSGDDDNNTWPSTTRLRQASRGGPGYWAQPAGRQCCAAFCDAERDGKVLVSVDCGLVWWRQR</sequence>
<dbReference type="EMBL" id="CAJVPM010010612">
    <property type="protein sequence ID" value="CAG8574699.1"/>
    <property type="molecule type" value="Genomic_DNA"/>
</dbReference>
<feature type="non-terminal residue" evidence="1">
    <location>
        <position position="1"/>
    </location>
</feature>
<protein>
    <submittedName>
        <fullName evidence="1">7419_t:CDS:1</fullName>
    </submittedName>
</protein>
<evidence type="ECO:0000313" key="1">
    <source>
        <dbReference type="EMBL" id="CAG8574699.1"/>
    </source>
</evidence>
<evidence type="ECO:0000313" key="2">
    <source>
        <dbReference type="Proteomes" id="UP000789860"/>
    </source>
</evidence>